<feature type="non-terminal residue" evidence="2">
    <location>
        <position position="1"/>
    </location>
</feature>
<dbReference type="HOGENOM" id="CLU_1965312_0_0_1"/>
<gene>
    <name evidence="2" type="ORF">TCM_008666</name>
</gene>
<dbReference type="EMBL" id="CM001880">
    <property type="protein sequence ID" value="EOX99768.1"/>
    <property type="molecule type" value="Genomic_DNA"/>
</dbReference>
<keyword evidence="1" id="KW-1133">Transmembrane helix</keyword>
<dbReference type="Proteomes" id="UP000026915">
    <property type="component" value="Chromosome 2"/>
</dbReference>
<sequence>SPYLSLLFSSIFLCWFFYLLAPLQKSSPMENLPFTLAADYPKPHLLAGLFIIGSLSFSFSLPYHLHTLQIHHKSEPTFVGHCQVLNFLFFFVFFLYFVFECLVCYCGCASSLRLEMGFDMRADIHFSL</sequence>
<dbReference type="InParanoid" id="A0A061EBY0"/>
<keyword evidence="1" id="KW-0472">Membrane</keyword>
<feature type="transmembrane region" description="Helical" evidence="1">
    <location>
        <begin position="6"/>
        <end position="23"/>
    </location>
</feature>
<name>A0A061EBY0_THECC</name>
<protein>
    <submittedName>
        <fullName evidence="2">Uncharacterized protein</fullName>
    </submittedName>
</protein>
<feature type="transmembrane region" description="Helical" evidence="1">
    <location>
        <begin position="85"/>
        <end position="112"/>
    </location>
</feature>
<feature type="transmembrane region" description="Helical" evidence="1">
    <location>
        <begin position="44"/>
        <end position="65"/>
    </location>
</feature>
<proteinExistence type="predicted"/>
<organism evidence="2 3">
    <name type="scientific">Theobroma cacao</name>
    <name type="common">Cacao</name>
    <name type="synonym">Cocoa</name>
    <dbReference type="NCBI Taxonomy" id="3641"/>
    <lineage>
        <taxon>Eukaryota</taxon>
        <taxon>Viridiplantae</taxon>
        <taxon>Streptophyta</taxon>
        <taxon>Embryophyta</taxon>
        <taxon>Tracheophyta</taxon>
        <taxon>Spermatophyta</taxon>
        <taxon>Magnoliopsida</taxon>
        <taxon>eudicotyledons</taxon>
        <taxon>Gunneridae</taxon>
        <taxon>Pentapetalae</taxon>
        <taxon>rosids</taxon>
        <taxon>malvids</taxon>
        <taxon>Malvales</taxon>
        <taxon>Malvaceae</taxon>
        <taxon>Byttnerioideae</taxon>
        <taxon>Theobroma</taxon>
    </lineage>
</organism>
<accession>A0A061EBY0</accession>
<evidence type="ECO:0000313" key="3">
    <source>
        <dbReference type="Proteomes" id="UP000026915"/>
    </source>
</evidence>
<keyword evidence="1" id="KW-0812">Transmembrane</keyword>
<evidence type="ECO:0000256" key="1">
    <source>
        <dbReference type="SAM" id="Phobius"/>
    </source>
</evidence>
<dbReference type="AlphaFoldDB" id="A0A061EBY0"/>
<keyword evidence="3" id="KW-1185">Reference proteome</keyword>
<dbReference type="Gramene" id="EOX99768">
    <property type="protein sequence ID" value="EOX99768"/>
    <property type="gene ID" value="TCM_008666"/>
</dbReference>
<evidence type="ECO:0000313" key="2">
    <source>
        <dbReference type="EMBL" id="EOX99768.1"/>
    </source>
</evidence>
<reference evidence="2 3" key="1">
    <citation type="journal article" date="2013" name="Genome Biol.">
        <title>The genome sequence of the most widely cultivated cacao type and its use to identify candidate genes regulating pod color.</title>
        <authorList>
            <person name="Motamayor J.C."/>
            <person name="Mockaitis K."/>
            <person name="Schmutz J."/>
            <person name="Haiminen N."/>
            <person name="Iii D.L."/>
            <person name="Cornejo O."/>
            <person name="Findley S.D."/>
            <person name="Zheng P."/>
            <person name="Utro F."/>
            <person name="Royaert S."/>
            <person name="Saski C."/>
            <person name="Jenkins J."/>
            <person name="Podicheti R."/>
            <person name="Zhao M."/>
            <person name="Scheffler B.E."/>
            <person name="Stack J.C."/>
            <person name="Feltus F.A."/>
            <person name="Mustiga G.M."/>
            <person name="Amores F."/>
            <person name="Phillips W."/>
            <person name="Marelli J.P."/>
            <person name="May G.D."/>
            <person name="Shapiro H."/>
            <person name="Ma J."/>
            <person name="Bustamante C.D."/>
            <person name="Schnell R.J."/>
            <person name="Main D."/>
            <person name="Gilbert D."/>
            <person name="Parida L."/>
            <person name="Kuhn D.N."/>
        </authorList>
    </citation>
    <scope>NUCLEOTIDE SEQUENCE [LARGE SCALE GENOMIC DNA]</scope>
    <source>
        <strain evidence="3">cv. Matina 1-6</strain>
    </source>
</reference>